<keyword evidence="1" id="KW-0812">Transmembrane</keyword>
<organism evidence="2 3">
    <name type="scientific">Actinoplanes regularis</name>
    <dbReference type="NCBI Taxonomy" id="52697"/>
    <lineage>
        <taxon>Bacteria</taxon>
        <taxon>Bacillati</taxon>
        <taxon>Actinomycetota</taxon>
        <taxon>Actinomycetes</taxon>
        <taxon>Micromonosporales</taxon>
        <taxon>Micromonosporaceae</taxon>
        <taxon>Actinoplanes</taxon>
    </lineage>
</organism>
<feature type="transmembrane region" description="Helical" evidence="1">
    <location>
        <begin position="94"/>
        <end position="120"/>
    </location>
</feature>
<accession>A0A238Z2F8</accession>
<gene>
    <name evidence="2" type="ORF">SAMN06264365_105345</name>
</gene>
<name>A0A238Z2F8_9ACTN</name>
<protein>
    <submittedName>
        <fullName evidence="2">ABC-type transport system involved in multi-copper enzyme maturation, permease component</fullName>
    </submittedName>
</protein>
<evidence type="ECO:0000313" key="3">
    <source>
        <dbReference type="Proteomes" id="UP000198415"/>
    </source>
</evidence>
<sequence length="248" mass="25458">MIRAEWIKLRSLRAPIWSLGVLLGMNVLFGWMIALAQARQWDGTEAWDPVRAGLSGVIVTQIAAAVLGVLAFTSESGSGTIRSSLAAVPRRSRLLAAKALVVAVPVLVVGTVAALLAFLAGQAAIAGQGVPSAGLGDRGALRAIIGAGLYLTAAALAGMAAGVLTRSTAAAVTSVIVGALLVPVFANVMPEAVAKLIIGYWPTAAGLRILATVPDTRMLDPWPGFTVLAVTTAVLLGAAFLTFRRRDT</sequence>
<feature type="transmembrane region" description="Helical" evidence="1">
    <location>
        <begin position="222"/>
        <end position="243"/>
    </location>
</feature>
<feature type="transmembrane region" description="Helical" evidence="1">
    <location>
        <begin position="54"/>
        <end position="73"/>
    </location>
</feature>
<keyword evidence="1" id="KW-1133">Transmembrane helix</keyword>
<feature type="transmembrane region" description="Helical" evidence="1">
    <location>
        <begin position="140"/>
        <end position="161"/>
    </location>
</feature>
<feature type="transmembrane region" description="Helical" evidence="1">
    <location>
        <begin position="12"/>
        <end position="34"/>
    </location>
</feature>
<reference evidence="2 3" key="1">
    <citation type="submission" date="2017-06" db="EMBL/GenBank/DDBJ databases">
        <authorList>
            <person name="Kim H.J."/>
            <person name="Triplett B.A."/>
        </authorList>
    </citation>
    <scope>NUCLEOTIDE SEQUENCE [LARGE SCALE GENOMIC DNA]</scope>
    <source>
        <strain evidence="2 3">DSM 43151</strain>
    </source>
</reference>
<evidence type="ECO:0000313" key="2">
    <source>
        <dbReference type="EMBL" id="SNR77059.1"/>
    </source>
</evidence>
<feature type="transmembrane region" description="Helical" evidence="1">
    <location>
        <begin position="168"/>
        <end position="186"/>
    </location>
</feature>
<dbReference type="PANTHER" id="PTHR37305:SF1">
    <property type="entry name" value="MEMBRANE PROTEIN"/>
    <property type="match status" value="1"/>
</dbReference>
<dbReference type="AlphaFoldDB" id="A0A238Z2F8"/>
<keyword evidence="3" id="KW-1185">Reference proteome</keyword>
<dbReference type="Proteomes" id="UP000198415">
    <property type="component" value="Unassembled WGS sequence"/>
</dbReference>
<dbReference type="OrthoDB" id="3297477at2"/>
<keyword evidence="1" id="KW-0472">Membrane</keyword>
<dbReference type="Pfam" id="PF12730">
    <property type="entry name" value="ABC2_membrane_4"/>
    <property type="match status" value="1"/>
</dbReference>
<proteinExistence type="predicted"/>
<dbReference type="PANTHER" id="PTHR37305">
    <property type="entry name" value="INTEGRAL MEMBRANE PROTEIN-RELATED"/>
    <property type="match status" value="1"/>
</dbReference>
<dbReference type="RefSeq" id="WP_089294018.1">
    <property type="nucleotide sequence ID" value="NZ_BOMU01000035.1"/>
</dbReference>
<evidence type="ECO:0000256" key="1">
    <source>
        <dbReference type="SAM" id="Phobius"/>
    </source>
</evidence>
<dbReference type="EMBL" id="FZNR01000005">
    <property type="protein sequence ID" value="SNR77059.1"/>
    <property type="molecule type" value="Genomic_DNA"/>
</dbReference>